<dbReference type="AlphaFoldDB" id="A0A1S3GWM8"/>
<dbReference type="RefSeq" id="XP_012892387.1">
    <property type="nucleotide sequence ID" value="XM_013036933.1"/>
</dbReference>
<gene>
    <name evidence="6" type="primary">LOC106002006</name>
</gene>
<dbReference type="PANTHER" id="PTHR14514">
    <property type="entry name" value="PKA ANCHORING PROTEIN"/>
    <property type="match status" value="1"/>
</dbReference>
<dbReference type="PANTHER" id="PTHR14514:SF4">
    <property type="entry name" value="NESPRIN-2"/>
    <property type="match status" value="1"/>
</dbReference>
<organism evidence="5 6">
    <name type="scientific">Dipodomys ordii</name>
    <name type="common">Ord's kangaroo rat</name>
    <dbReference type="NCBI Taxonomy" id="10020"/>
    <lineage>
        <taxon>Eukaryota</taxon>
        <taxon>Metazoa</taxon>
        <taxon>Chordata</taxon>
        <taxon>Craniata</taxon>
        <taxon>Vertebrata</taxon>
        <taxon>Euteleostomi</taxon>
        <taxon>Mammalia</taxon>
        <taxon>Eutheria</taxon>
        <taxon>Euarchontoglires</taxon>
        <taxon>Glires</taxon>
        <taxon>Rodentia</taxon>
        <taxon>Castorimorpha</taxon>
        <taxon>Heteromyidae</taxon>
        <taxon>Dipodomyinae</taxon>
        <taxon>Dipodomys</taxon>
    </lineage>
</organism>
<name>A0A1S3GWM8_DIPOR</name>
<proteinExistence type="predicted"/>
<evidence type="ECO:0000256" key="3">
    <source>
        <dbReference type="ARBA" id="ARBA00022737"/>
    </source>
</evidence>
<keyword evidence="3" id="KW-0677">Repeat</keyword>
<reference evidence="6" key="1">
    <citation type="submission" date="2025-08" db="UniProtKB">
        <authorList>
            <consortium name="RefSeq"/>
        </authorList>
    </citation>
    <scope>IDENTIFICATION</scope>
    <source>
        <tissue evidence="6">Kidney</tissue>
    </source>
</reference>
<keyword evidence="5" id="KW-1185">Reference proteome</keyword>
<keyword evidence="2" id="KW-0597">Phosphoprotein</keyword>
<dbReference type="KEGG" id="dord:106002006"/>
<dbReference type="GeneID" id="106002006"/>
<accession>A0A1S3GWM8</accession>
<evidence type="ECO:0000313" key="6">
    <source>
        <dbReference type="RefSeq" id="XP_012892387.1"/>
    </source>
</evidence>
<evidence type="ECO:0000256" key="2">
    <source>
        <dbReference type="ARBA" id="ARBA00022553"/>
    </source>
</evidence>
<protein>
    <submittedName>
        <fullName evidence="6">Nesprin-2-like</fullName>
    </submittedName>
</protein>
<dbReference type="InParanoid" id="A0A1S3GWM8"/>
<sequence>WSQANSDLADQLQKAESQLQLWKAYHSAHAEATARLAQQEVKFEQLADINTSGNNVAEVLPLALQDVKELQDGVQKTKETFLQNITLLDGLPQPTELGSPQQFTVQRHSLQRADYLEKMLLLKANEFEVHFTLPFRSKALGICILPSITVLNEAMPTYMSLASTTGSGRS</sequence>
<feature type="non-terminal residue" evidence="6">
    <location>
        <position position="1"/>
    </location>
</feature>
<comment type="subcellular location">
    <subcellularLocation>
        <location evidence="1">Endomembrane system</location>
    </subcellularLocation>
</comment>
<evidence type="ECO:0000256" key="1">
    <source>
        <dbReference type="ARBA" id="ARBA00004308"/>
    </source>
</evidence>
<dbReference type="OrthoDB" id="9738262at2759"/>
<evidence type="ECO:0000256" key="4">
    <source>
        <dbReference type="ARBA" id="ARBA00023136"/>
    </source>
</evidence>
<keyword evidence="4" id="KW-0472">Membrane</keyword>
<evidence type="ECO:0000313" key="5">
    <source>
        <dbReference type="Proteomes" id="UP000081671"/>
    </source>
</evidence>
<dbReference type="Proteomes" id="UP000081671">
    <property type="component" value="Unplaced"/>
</dbReference>